<gene>
    <name evidence="2" type="ORF">LVIROSA_LOCUS19665</name>
</gene>
<keyword evidence="1" id="KW-0175">Coiled coil</keyword>
<protein>
    <submittedName>
        <fullName evidence="2">Uncharacterized protein</fullName>
    </submittedName>
</protein>
<accession>A0AAU9N105</accession>
<name>A0AAU9N105_9ASTR</name>
<evidence type="ECO:0000313" key="2">
    <source>
        <dbReference type="EMBL" id="CAH1433056.1"/>
    </source>
</evidence>
<sequence>MGQEAFEGLSPFEIKLKMIILVQSATTLILKGTKESKRDLEFMKNQYDQELKKKGKEFALKLKELTTKDATRKEELERAMEERDELKKQMNDIENKTNKSTNMFVLEARLKMVEDVQDNKIDSWAKQDQVGVAIKKLER</sequence>
<organism evidence="2 3">
    <name type="scientific">Lactuca virosa</name>
    <dbReference type="NCBI Taxonomy" id="75947"/>
    <lineage>
        <taxon>Eukaryota</taxon>
        <taxon>Viridiplantae</taxon>
        <taxon>Streptophyta</taxon>
        <taxon>Embryophyta</taxon>
        <taxon>Tracheophyta</taxon>
        <taxon>Spermatophyta</taxon>
        <taxon>Magnoliopsida</taxon>
        <taxon>eudicotyledons</taxon>
        <taxon>Gunneridae</taxon>
        <taxon>Pentapetalae</taxon>
        <taxon>asterids</taxon>
        <taxon>campanulids</taxon>
        <taxon>Asterales</taxon>
        <taxon>Asteraceae</taxon>
        <taxon>Cichorioideae</taxon>
        <taxon>Cichorieae</taxon>
        <taxon>Lactucinae</taxon>
        <taxon>Lactuca</taxon>
    </lineage>
</organism>
<keyword evidence="3" id="KW-1185">Reference proteome</keyword>
<proteinExistence type="predicted"/>
<evidence type="ECO:0000313" key="3">
    <source>
        <dbReference type="Proteomes" id="UP001157418"/>
    </source>
</evidence>
<feature type="coiled-coil region" evidence="1">
    <location>
        <begin position="62"/>
        <end position="103"/>
    </location>
</feature>
<reference evidence="2 3" key="1">
    <citation type="submission" date="2022-01" db="EMBL/GenBank/DDBJ databases">
        <authorList>
            <person name="Xiong W."/>
            <person name="Schranz E."/>
        </authorList>
    </citation>
    <scope>NUCLEOTIDE SEQUENCE [LARGE SCALE GENOMIC DNA]</scope>
</reference>
<dbReference type="AlphaFoldDB" id="A0AAU9N105"/>
<comment type="caution">
    <text evidence="2">The sequence shown here is derived from an EMBL/GenBank/DDBJ whole genome shotgun (WGS) entry which is preliminary data.</text>
</comment>
<dbReference type="EMBL" id="CAKMRJ010003334">
    <property type="protein sequence ID" value="CAH1433056.1"/>
    <property type="molecule type" value="Genomic_DNA"/>
</dbReference>
<evidence type="ECO:0000256" key="1">
    <source>
        <dbReference type="SAM" id="Coils"/>
    </source>
</evidence>
<dbReference type="Proteomes" id="UP001157418">
    <property type="component" value="Unassembled WGS sequence"/>
</dbReference>